<dbReference type="RefSeq" id="WP_128238453.1">
    <property type="nucleotide sequence ID" value="NZ_SAUX01000026.1"/>
</dbReference>
<evidence type="ECO:0000313" key="2">
    <source>
        <dbReference type="EMBL" id="RWR26937.1"/>
    </source>
</evidence>
<dbReference type="InterPro" id="IPR013813">
    <property type="entry name" value="Endoribo_LPSP/chorism_mut-like"/>
</dbReference>
<dbReference type="Proteomes" id="UP000285295">
    <property type="component" value="Unassembled WGS sequence"/>
</dbReference>
<reference evidence="2 3" key="1">
    <citation type="submission" date="2019-01" db="EMBL/GenBank/DDBJ databases">
        <title>Sinorhodobacter populi sp. nov. isolated from the symptomatic bark tissue of Populus euramericana canker.</title>
        <authorList>
            <person name="Xu G."/>
        </authorList>
    </citation>
    <scope>NUCLEOTIDE SEQUENCE [LARGE SCALE GENOMIC DNA]</scope>
    <source>
        <strain evidence="2 3">D19-10-3-21</strain>
    </source>
</reference>
<feature type="transmembrane region" description="Helical" evidence="1">
    <location>
        <begin position="104"/>
        <end position="126"/>
    </location>
</feature>
<dbReference type="AlphaFoldDB" id="A0A443K2F0"/>
<dbReference type="PANTHER" id="PTHR43760">
    <property type="entry name" value="ENDORIBONUCLEASE-RELATED"/>
    <property type="match status" value="1"/>
</dbReference>
<evidence type="ECO:0000313" key="3">
    <source>
        <dbReference type="Proteomes" id="UP000285295"/>
    </source>
</evidence>
<name>A0A443K2F0_9RHOB</name>
<dbReference type="OrthoDB" id="9806350at2"/>
<keyword evidence="1" id="KW-0812">Transmembrane</keyword>
<organism evidence="2 3">
    <name type="scientific">Paenirhodobacter populi</name>
    <dbReference type="NCBI Taxonomy" id="2306993"/>
    <lineage>
        <taxon>Bacteria</taxon>
        <taxon>Pseudomonadati</taxon>
        <taxon>Pseudomonadota</taxon>
        <taxon>Alphaproteobacteria</taxon>
        <taxon>Rhodobacterales</taxon>
        <taxon>Rhodobacter group</taxon>
        <taxon>Paenirhodobacter</taxon>
    </lineage>
</organism>
<reference evidence="2 3" key="2">
    <citation type="submission" date="2019-01" db="EMBL/GenBank/DDBJ databases">
        <authorList>
            <person name="Li Y."/>
        </authorList>
    </citation>
    <scope>NUCLEOTIDE SEQUENCE [LARGE SCALE GENOMIC DNA]</scope>
    <source>
        <strain evidence="2 3">D19-10-3-21</strain>
    </source>
</reference>
<dbReference type="InterPro" id="IPR006175">
    <property type="entry name" value="YjgF/YER057c/UK114"/>
</dbReference>
<sequence>MTAGDQPAPQGLYVPAVRYGNMIQTAGMTPRERGVLRYAGRLSASAEPEDYRDAVALACGNALRAAQGQLRAGERLVQVVNLMVYIAAEPGFSRHSQLADHASAFLRATLGAAAIGVCAAVGVASLPGDAPVELQLLALAGPG</sequence>
<gene>
    <name evidence="2" type="ORF">D2T31_18350</name>
</gene>
<evidence type="ECO:0000256" key="1">
    <source>
        <dbReference type="SAM" id="Phobius"/>
    </source>
</evidence>
<proteinExistence type="predicted"/>
<dbReference type="CDD" id="cd02199">
    <property type="entry name" value="YjgF_YER057c_UK114_like_1"/>
    <property type="match status" value="1"/>
</dbReference>
<comment type="caution">
    <text evidence="2">The sequence shown here is derived from an EMBL/GenBank/DDBJ whole genome shotgun (WGS) entry which is preliminary data.</text>
</comment>
<keyword evidence="1" id="KW-0472">Membrane</keyword>
<protein>
    <submittedName>
        <fullName evidence="2">RidA family protein</fullName>
    </submittedName>
</protein>
<dbReference type="Pfam" id="PF01042">
    <property type="entry name" value="Ribonuc_L-PSP"/>
    <property type="match status" value="1"/>
</dbReference>
<keyword evidence="1" id="KW-1133">Transmembrane helix</keyword>
<dbReference type="PANTHER" id="PTHR43760:SF1">
    <property type="entry name" value="ENDORIBONUCLEASE L-PSP_CHORISMATE MUTASE-LIKE DOMAIN-CONTAINING PROTEIN"/>
    <property type="match status" value="1"/>
</dbReference>
<dbReference type="EMBL" id="SAUX01000026">
    <property type="protein sequence ID" value="RWR26937.1"/>
    <property type="molecule type" value="Genomic_DNA"/>
</dbReference>
<dbReference type="Gene3D" id="3.30.1330.40">
    <property type="entry name" value="RutC-like"/>
    <property type="match status" value="1"/>
</dbReference>
<dbReference type="InterPro" id="IPR035959">
    <property type="entry name" value="RutC-like_sf"/>
</dbReference>
<accession>A0A443K2F0</accession>
<dbReference type="SUPFAM" id="SSF55298">
    <property type="entry name" value="YjgF-like"/>
    <property type="match status" value="1"/>
</dbReference>